<feature type="compositionally biased region" description="Low complexity" evidence="1">
    <location>
        <begin position="31"/>
        <end position="47"/>
    </location>
</feature>
<evidence type="ECO:0000256" key="1">
    <source>
        <dbReference type="SAM" id="MobiDB-lite"/>
    </source>
</evidence>
<feature type="compositionally biased region" description="Polar residues" evidence="1">
    <location>
        <begin position="1"/>
        <end position="15"/>
    </location>
</feature>
<organism evidence="2 3">
    <name type="scientific">Rhodocollybia butyracea</name>
    <dbReference type="NCBI Taxonomy" id="206335"/>
    <lineage>
        <taxon>Eukaryota</taxon>
        <taxon>Fungi</taxon>
        <taxon>Dikarya</taxon>
        <taxon>Basidiomycota</taxon>
        <taxon>Agaricomycotina</taxon>
        <taxon>Agaricomycetes</taxon>
        <taxon>Agaricomycetidae</taxon>
        <taxon>Agaricales</taxon>
        <taxon>Marasmiineae</taxon>
        <taxon>Omphalotaceae</taxon>
        <taxon>Rhodocollybia</taxon>
    </lineage>
</organism>
<feature type="region of interest" description="Disordered" evidence="1">
    <location>
        <begin position="1"/>
        <end position="47"/>
    </location>
</feature>
<reference evidence="2" key="1">
    <citation type="submission" date="2020-11" db="EMBL/GenBank/DDBJ databases">
        <authorList>
            <consortium name="DOE Joint Genome Institute"/>
            <person name="Ahrendt S."/>
            <person name="Riley R."/>
            <person name="Andreopoulos W."/>
            <person name="Labutti K."/>
            <person name="Pangilinan J."/>
            <person name="Ruiz-Duenas F.J."/>
            <person name="Barrasa J.M."/>
            <person name="Sanchez-Garcia M."/>
            <person name="Camarero S."/>
            <person name="Miyauchi S."/>
            <person name="Serrano A."/>
            <person name="Linde D."/>
            <person name="Babiker R."/>
            <person name="Drula E."/>
            <person name="Ayuso-Fernandez I."/>
            <person name="Pacheco R."/>
            <person name="Padilla G."/>
            <person name="Ferreira P."/>
            <person name="Barriuso J."/>
            <person name="Kellner H."/>
            <person name="Castanera R."/>
            <person name="Alfaro M."/>
            <person name="Ramirez L."/>
            <person name="Pisabarro A.G."/>
            <person name="Kuo A."/>
            <person name="Tritt A."/>
            <person name="Lipzen A."/>
            <person name="He G."/>
            <person name="Yan M."/>
            <person name="Ng V."/>
            <person name="Cullen D."/>
            <person name="Martin F."/>
            <person name="Rosso M.-N."/>
            <person name="Henrissat B."/>
            <person name="Hibbett D."/>
            <person name="Martinez A.T."/>
            <person name="Grigoriev I.V."/>
        </authorList>
    </citation>
    <scope>NUCLEOTIDE SEQUENCE</scope>
    <source>
        <strain evidence="2">AH 40177</strain>
    </source>
</reference>
<evidence type="ECO:0000313" key="3">
    <source>
        <dbReference type="Proteomes" id="UP000772434"/>
    </source>
</evidence>
<name>A0A9P5PGV1_9AGAR</name>
<protein>
    <submittedName>
        <fullName evidence="2">Uncharacterized protein</fullName>
    </submittedName>
</protein>
<sequence>MTPPSVTMGLTPSGLTVTITTTTTEDDSQHTSEPSTPVPSQQTPVQPLFQLPSSPFTPTPRASANRAIVKGKTAAKPLTFAMDEAVKRAKASIKKSNEKKQGFEDVLGDIIRYAVTSSIPNLFMPPGKGFTEAQRKLDASERWEQILKLFEKDLYTLDEACDRLAEVDRAEAGSSSRRDDFIVCKKFCNNQTPSHLYLVLTLTVKFLTLTVRFLTLTLGDLTLTFWWLIVTVEQITLIFGMCANGQPKQLRDFVNRIPGHLNRFRICSFKIFLAFFDLEYQATPKGLRNQLREASGAKPRASKPKCTAESRSSGRVALVVVSSSKSYIVLRKYFRRPNHHKLRLCPGVMVHVPIWHHQFGYSNSLIHNKQASHSSPDLFRGSRVTPGARTGAVDFPLPLTHWATQGAT</sequence>
<comment type="caution">
    <text evidence="2">The sequence shown here is derived from an EMBL/GenBank/DDBJ whole genome shotgun (WGS) entry which is preliminary data.</text>
</comment>
<dbReference type="Proteomes" id="UP000772434">
    <property type="component" value="Unassembled WGS sequence"/>
</dbReference>
<evidence type="ECO:0000313" key="2">
    <source>
        <dbReference type="EMBL" id="KAF9062947.1"/>
    </source>
</evidence>
<gene>
    <name evidence="2" type="ORF">BDP27DRAFT_1368401</name>
</gene>
<proteinExistence type="predicted"/>
<dbReference type="EMBL" id="JADNRY010000157">
    <property type="protein sequence ID" value="KAF9062947.1"/>
    <property type="molecule type" value="Genomic_DNA"/>
</dbReference>
<accession>A0A9P5PGV1</accession>
<keyword evidence="3" id="KW-1185">Reference proteome</keyword>
<dbReference type="AlphaFoldDB" id="A0A9P5PGV1"/>